<dbReference type="Proteomes" id="UP001153365">
    <property type="component" value="Unassembled WGS sequence"/>
</dbReference>
<name>A0AAV0ALW9_PHAPC</name>
<keyword evidence="2" id="KW-1185">Reference proteome</keyword>
<evidence type="ECO:0000313" key="2">
    <source>
        <dbReference type="Proteomes" id="UP001153365"/>
    </source>
</evidence>
<proteinExistence type="predicted"/>
<organism evidence="1 2">
    <name type="scientific">Phakopsora pachyrhizi</name>
    <name type="common">Asian soybean rust disease fungus</name>
    <dbReference type="NCBI Taxonomy" id="170000"/>
    <lineage>
        <taxon>Eukaryota</taxon>
        <taxon>Fungi</taxon>
        <taxon>Dikarya</taxon>
        <taxon>Basidiomycota</taxon>
        <taxon>Pucciniomycotina</taxon>
        <taxon>Pucciniomycetes</taxon>
        <taxon>Pucciniales</taxon>
        <taxon>Phakopsoraceae</taxon>
        <taxon>Phakopsora</taxon>
    </lineage>
</organism>
<dbReference type="EMBL" id="CALTRL010000805">
    <property type="protein sequence ID" value="CAH7669765.1"/>
    <property type="molecule type" value="Genomic_DNA"/>
</dbReference>
<accession>A0AAV0ALW9</accession>
<comment type="caution">
    <text evidence="1">The sequence shown here is derived from an EMBL/GenBank/DDBJ whole genome shotgun (WGS) entry which is preliminary data.</text>
</comment>
<dbReference type="AlphaFoldDB" id="A0AAV0ALW9"/>
<evidence type="ECO:0000313" key="1">
    <source>
        <dbReference type="EMBL" id="CAH7669765.1"/>
    </source>
</evidence>
<gene>
    <name evidence="1" type="ORF">PPACK8108_LOCUS4406</name>
</gene>
<protein>
    <submittedName>
        <fullName evidence="1">Uncharacterized protein</fullName>
    </submittedName>
</protein>
<sequence>MYLDKICSKLVISGRIFELVSVLGSEEARRYYYPMPVNESNLVADIGRRLAPIITSDLAKFTEPNLITHNNIRWDNASLLGYTSGHQSFMRCRKWKPCRAAIIKKAEELAEKEMILAFDKFSKPMRQQNERGSGIGRINAVTIT</sequence>
<reference evidence="1" key="1">
    <citation type="submission" date="2022-06" db="EMBL/GenBank/DDBJ databases">
        <authorList>
            <consortium name="SYNGENTA / RWTH Aachen University"/>
        </authorList>
    </citation>
    <scope>NUCLEOTIDE SEQUENCE</scope>
</reference>